<evidence type="ECO:0000313" key="3">
    <source>
        <dbReference type="Proteomes" id="UP001201812"/>
    </source>
</evidence>
<name>A0AAD4N1D8_9BILA</name>
<dbReference type="AlphaFoldDB" id="A0AAD4N1D8"/>
<dbReference type="InterPro" id="IPR016181">
    <property type="entry name" value="Acyl_CoA_acyltransferase"/>
</dbReference>
<evidence type="ECO:0000313" key="2">
    <source>
        <dbReference type="EMBL" id="KAI1711315.1"/>
    </source>
</evidence>
<accession>A0AAD4N1D8</accession>
<dbReference type="InterPro" id="IPR000182">
    <property type="entry name" value="GNAT_dom"/>
</dbReference>
<dbReference type="InterPro" id="IPR041496">
    <property type="entry name" value="YitH/HolE_GNAT"/>
</dbReference>
<dbReference type="Pfam" id="PF00583">
    <property type="entry name" value="Acetyltransf_1"/>
    <property type="match status" value="2"/>
</dbReference>
<dbReference type="Pfam" id="PF18014">
    <property type="entry name" value="Acetyltransf_18"/>
    <property type="match status" value="1"/>
</dbReference>
<gene>
    <name evidence="2" type="ORF">DdX_10190</name>
</gene>
<dbReference type="InterPro" id="IPR052729">
    <property type="entry name" value="Acyl/Acetyltrans_Enzymes"/>
</dbReference>
<dbReference type="PANTHER" id="PTHR47237:SF1">
    <property type="entry name" value="SLL0310 PROTEIN"/>
    <property type="match status" value="1"/>
</dbReference>
<dbReference type="Gene3D" id="3.40.630.30">
    <property type="match status" value="2"/>
</dbReference>
<feature type="domain" description="N-acetyltransferase" evidence="1">
    <location>
        <begin position="6"/>
        <end position="173"/>
    </location>
</feature>
<dbReference type="EMBL" id="JAKKPZ010000022">
    <property type="protein sequence ID" value="KAI1711315.1"/>
    <property type="molecule type" value="Genomic_DNA"/>
</dbReference>
<organism evidence="2 3">
    <name type="scientific">Ditylenchus destructor</name>
    <dbReference type="NCBI Taxonomy" id="166010"/>
    <lineage>
        <taxon>Eukaryota</taxon>
        <taxon>Metazoa</taxon>
        <taxon>Ecdysozoa</taxon>
        <taxon>Nematoda</taxon>
        <taxon>Chromadorea</taxon>
        <taxon>Rhabditida</taxon>
        <taxon>Tylenchina</taxon>
        <taxon>Tylenchomorpha</taxon>
        <taxon>Sphaerularioidea</taxon>
        <taxon>Anguinidae</taxon>
        <taxon>Anguininae</taxon>
        <taxon>Ditylenchus</taxon>
    </lineage>
</organism>
<dbReference type="GO" id="GO:0016747">
    <property type="term" value="F:acyltransferase activity, transferring groups other than amino-acyl groups"/>
    <property type="evidence" value="ECO:0007669"/>
    <property type="project" value="InterPro"/>
</dbReference>
<feature type="domain" description="N-acetyltransferase" evidence="1">
    <location>
        <begin position="173"/>
        <end position="326"/>
    </location>
</feature>
<sequence>MDKFEIRVNPSGAENGNAWMKICQDAFTHNEWRSPSKTDYECWLKGIPVFEHYFLYEKENGNLVGCISAALVESGNLAHIGWFFFQPQYRGNGLGTEFFELTIAKEKFREAKNWALISDLTMCILCAFLEIGENKCQEKSSRTKSSLTIRRIIQGILINNTVIAYFLMDKFEILINPSATENGNAWMKICQDAFTHNEWRSPSKTDYECWLKGIPVFEHYFLYEKENGNLVGCISAALVESGNLAHIGWFFFQPQYRGNGLGTEFFELTIAKEKFREAKNWALISDTERIDYYVNRHGFKNAAWTYSQVQIPTKEIQRDTLKKLAETYAFTGTNLVSPKLLENWQHVFDYDRKFFGGMKRDKYVKTFLEHPESHSKIAFDKAKGHVIGIGCIRETSTGNLVIGPLYADSPDIAERILVDLLLTLPWDLNNYEIIMATSISDNTSLRDIAHKIFGGIVKFNPDSGQALFTNEVIEVPTKDVYGIYTSGLYVV</sequence>
<dbReference type="Gene3D" id="3.40.630.90">
    <property type="match status" value="1"/>
</dbReference>
<comment type="caution">
    <text evidence="2">The sequence shown here is derived from an EMBL/GenBank/DDBJ whole genome shotgun (WGS) entry which is preliminary data.</text>
</comment>
<dbReference type="PROSITE" id="PS51186">
    <property type="entry name" value="GNAT"/>
    <property type="match status" value="2"/>
</dbReference>
<dbReference type="SUPFAM" id="SSF55729">
    <property type="entry name" value="Acyl-CoA N-acyltransferases (Nat)"/>
    <property type="match status" value="2"/>
</dbReference>
<proteinExistence type="predicted"/>
<evidence type="ECO:0000259" key="1">
    <source>
        <dbReference type="PROSITE" id="PS51186"/>
    </source>
</evidence>
<protein>
    <submittedName>
        <fullName evidence="2">Acetyltransferase (GNAT) family domain-containing protein</fullName>
    </submittedName>
</protein>
<dbReference type="Proteomes" id="UP001201812">
    <property type="component" value="Unassembled WGS sequence"/>
</dbReference>
<keyword evidence="3" id="KW-1185">Reference proteome</keyword>
<reference evidence="2" key="1">
    <citation type="submission" date="2022-01" db="EMBL/GenBank/DDBJ databases">
        <title>Genome Sequence Resource for Two Populations of Ditylenchus destructor, the Migratory Endoparasitic Phytonematode.</title>
        <authorList>
            <person name="Zhang H."/>
            <person name="Lin R."/>
            <person name="Xie B."/>
        </authorList>
    </citation>
    <scope>NUCLEOTIDE SEQUENCE</scope>
    <source>
        <strain evidence="2">BazhouSP</strain>
    </source>
</reference>
<dbReference type="CDD" id="cd04301">
    <property type="entry name" value="NAT_SF"/>
    <property type="match status" value="2"/>
</dbReference>
<dbReference type="PANTHER" id="PTHR47237">
    <property type="entry name" value="SLL0310 PROTEIN"/>
    <property type="match status" value="1"/>
</dbReference>